<dbReference type="AlphaFoldDB" id="A0A6H1Q3R9"/>
<evidence type="ECO:0000256" key="1">
    <source>
        <dbReference type="ARBA" id="ARBA00022729"/>
    </source>
</evidence>
<gene>
    <name evidence="3" type="ORF">E5R92_06570</name>
</gene>
<reference evidence="3 4" key="1">
    <citation type="journal article" date="2020" name="Nat. Microbiol.">
        <title>Lysogenic host-virus interactions in SAR11 marine bacteria.</title>
        <authorList>
            <person name="Morris R.M."/>
            <person name="Cain K.R."/>
            <person name="Hvorecny K.L."/>
            <person name="Kollman J.M."/>
        </authorList>
    </citation>
    <scope>NUCLEOTIDE SEQUENCE [LARGE SCALE GENOMIC DNA]</scope>
    <source>
        <strain evidence="3 4">NP1</strain>
    </source>
</reference>
<keyword evidence="4" id="KW-1185">Reference proteome</keyword>
<organism evidence="3 4">
    <name type="scientific">Candidatus Pelagibacter giovannonii</name>
    <dbReference type="NCBI Taxonomy" id="2563896"/>
    <lineage>
        <taxon>Bacteria</taxon>
        <taxon>Pseudomonadati</taxon>
        <taxon>Pseudomonadota</taxon>
        <taxon>Alphaproteobacteria</taxon>
        <taxon>Candidatus Pelagibacterales</taxon>
        <taxon>Candidatus Pelagibacteraceae</taxon>
        <taxon>Candidatus Pelagibacter</taxon>
    </lineage>
</organism>
<keyword evidence="1 2" id="KW-0732">Signal</keyword>
<evidence type="ECO:0000256" key="2">
    <source>
        <dbReference type="SAM" id="SignalP"/>
    </source>
</evidence>
<dbReference type="EMBL" id="CP038852">
    <property type="protein sequence ID" value="QIZ21441.1"/>
    <property type="molecule type" value="Genomic_DNA"/>
</dbReference>
<feature type="chain" id="PRO_5026288921" evidence="2">
    <location>
        <begin position="24"/>
        <end position="373"/>
    </location>
</feature>
<feature type="signal peptide" evidence="2">
    <location>
        <begin position="1"/>
        <end position="23"/>
    </location>
</feature>
<evidence type="ECO:0000313" key="4">
    <source>
        <dbReference type="Proteomes" id="UP000501094"/>
    </source>
</evidence>
<dbReference type="InterPro" id="IPR006059">
    <property type="entry name" value="SBP"/>
</dbReference>
<dbReference type="PANTHER" id="PTHR30222">
    <property type="entry name" value="SPERMIDINE/PUTRESCINE-BINDING PERIPLASMIC PROTEIN"/>
    <property type="match status" value="1"/>
</dbReference>
<dbReference type="KEGG" id="peg:E5R92_06570"/>
<accession>A0A6H1Q3R9</accession>
<name>A0A6H1Q3R9_9PROT</name>
<evidence type="ECO:0000313" key="3">
    <source>
        <dbReference type="EMBL" id="QIZ21441.1"/>
    </source>
</evidence>
<dbReference type="Proteomes" id="UP000501094">
    <property type="component" value="Chromosome"/>
</dbReference>
<dbReference type="Pfam" id="PF13416">
    <property type="entry name" value="SBP_bac_8"/>
    <property type="match status" value="1"/>
</dbReference>
<dbReference type="SUPFAM" id="SSF53850">
    <property type="entry name" value="Periplasmic binding protein-like II"/>
    <property type="match status" value="1"/>
</dbReference>
<protein>
    <submittedName>
        <fullName evidence="3">Extracellular solute-binding protein</fullName>
    </submittedName>
</protein>
<dbReference type="Gene3D" id="3.40.190.10">
    <property type="entry name" value="Periplasmic binding protein-like II"/>
    <property type="match status" value="2"/>
</dbReference>
<dbReference type="RefSeq" id="WP_168607298.1">
    <property type="nucleotide sequence ID" value="NZ_CP038852.1"/>
</dbReference>
<sequence length="373" mass="40725">MKKLSKLLLALSFVLSITTSAFAVTVVSWGGAYTESQKLGYGDPTAAKLGIPVNWVDYTGGLSEIKAQKEAGKITWDIIDVYAKDTIIGCDEGIFVEFDFDKDFAPAPDGTPASQDFFTGMPSKCAVGNILYSWNYAYNDATIGDKKPTTLKDFFDTKKFPGKRSIYKGAMSNLEIAITADGVNPGKGSDLTYRKLEADGGIDRAMNKLKALCQDPNGGCVFWNAGAQPPELLANGEVVMATGWNGRFFNAQMEGTPLVQVWDGQILDYEYFAMVKGGPNDANGKAMKVLREMTSTEGLAGSAKYIAYAPWRKSSIAIIDAGEPWYKDGKTSMVQHMPTAPANTKKYILMNPDFWADNQDEINEKWEAMKAGL</sequence>
<dbReference type="PANTHER" id="PTHR30222:SF2">
    <property type="entry name" value="ABC TRANSPORTER SUBSTRATE-BINDING PROTEIN"/>
    <property type="match status" value="1"/>
</dbReference>
<proteinExistence type="predicted"/>